<evidence type="ECO:0000256" key="3">
    <source>
        <dbReference type="PROSITE-ProRule" id="PRU00023"/>
    </source>
</evidence>
<dbReference type="InterPro" id="IPR002110">
    <property type="entry name" value="Ankyrin_rpt"/>
</dbReference>
<dbReference type="PANTHER" id="PTHR24166">
    <property type="entry name" value="ROLLING PEBBLES, ISOFORM B"/>
    <property type="match status" value="1"/>
</dbReference>
<keyword evidence="5" id="KW-1185">Reference proteome</keyword>
<feature type="repeat" description="ANK" evidence="3">
    <location>
        <begin position="318"/>
        <end position="350"/>
    </location>
</feature>
<evidence type="ECO:0000313" key="5">
    <source>
        <dbReference type="Proteomes" id="UP000256690"/>
    </source>
</evidence>
<accession>A0A3D8QJG5</accession>
<dbReference type="Pfam" id="PF12796">
    <property type="entry name" value="Ank_2"/>
    <property type="match status" value="3"/>
</dbReference>
<proteinExistence type="predicted"/>
<dbReference type="STRING" id="1810919.A0A3D8QJG5"/>
<reference evidence="4 5" key="1">
    <citation type="journal article" date="2018" name="IMA Fungus">
        <title>IMA Genome-F 9: Draft genome sequence of Annulohypoxylon stygium, Aspergillus mulundensis, Berkeleyomyces basicola (syn. Thielaviopsis basicola), Ceratocystis smalleyi, two Cercospora beticola strains, Coleophoma cylindrospora, Fusarium fracticaudum, Phialophora cf. hyalina, and Morchella septimelata.</title>
        <authorList>
            <person name="Wingfield B.D."/>
            <person name="Bills G.F."/>
            <person name="Dong Y."/>
            <person name="Huang W."/>
            <person name="Nel W.J."/>
            <person name="Swalarsk-Parry B.S."/>
            <person name="Vaghefi N."/>
            <person name="Wilken P.M."/>
            <person name="An Z."/>
            <person name="de Beer Z.W."/>
            <person name="De Vos L."/>
            <person name="Chen L."/>
            <person name="Duong T.A."/>
            <person name="Gao Y."/>
            <person name="Hammerbacher A."/>
            <person name="Kikkert J.R."/>
            <person name="Li Y."/>
            <person name="Li H."/>
            <person name="Li K."/>
            <person name="Li Q."/>
            <person name="Liu X."/>
            <person name="Ma X."/>
            <person name="Naidoo K."/>
            <person name="Pethybridge S.J."/>
            <person name="Sun J."/>
            <person name="Steenkamp E.T."/>
            <person name="van der Nest M.A."/>
            <person name="van Wyk S."/>
            <person name="Wingfield M.J."/>
            <person name="Xiong C."/>
            <person name="Yue Q."/>
            <person name="Zhang X."/>
        </authorList>
    </citation>
    <scope>NUCLEOTIDE SEQUENCE [LARGE SCALE GENOMIC DNA]</scope>
    <source>
        <strain evidence="4 5">DSM 5745</strain>
    </source>
</reference>
<dbReference type="EMBL" id="PVWQ01000016">
    <property type="protein sequence ID" value="RDW61820.1"/>
    <property type="molecule type" value="Genomic_DNA"/>
</dbReference>
<protein>
    <submittedName>
        <fullName evidence="4">Ankyrin repeat protein</fullName>
    </submittedName>
</protein>
<dbReference type="AlphaFoldDB" id="A0A3D8QJG5"/>
<evidence type="ECO:0000256" key="1">
    <source>
        <dbReference type="ARBA" id="ARBA00022737"/>
    </source>
</evidence>
<feature type="repeat" description="ANK" evidence="3">
    <location>
        <begin position="183"/>
        <end position="207"/>
    </location>
</feature>
<dbReference type="GeneID" id="38120862"/>
<keyword evidence="1" id="KW-0677">Repeat</keyword>
<dbReference type="Proteomes" id="UP000256690">
    <property type="component" value="Unassembled WGS sequence"/>
</dbReference>
<dbReference type="Pfam" id="PF00023">
    <property type="entry name" value="Ank"/>
    <property type="match status" value="1"/>
</dbReference>
<keyword evidence="2 3" id="KW-0040">ANK repeat</keyword>
<sequence length="419" mass="44820">MSLLTLPTELLSRIAIHLLPSPQDLNSLAKASKLLYTITNPILYNHQIAHQNSTALIWASKHGKPAPCTRLLHQGANPNTQDAQSRTPLSWAAANGHRELVSILLSSDKIDPNMPDAHLQTPLVWAAGHGLYSPFRAWKSPSPPGADADGDTVHPNTKAAEYLAIVKLLLSTRAIQPDRRTQRGETPLALAAAAGAEDIVEELLGTGKVNANSSDKFGQSALMAAARSGHVRIVTRLLDEGVDPDARSSSGDSALLAAARNGHAAVVKVLLALRTVDPEHEPSFGDRALVEAVGAGHEDVVRLLLSSGRVDPGLSSKRGVTGLGRAAQRGRTSIMRLLLERGVEADGADGEGRTPVMIAAERGHVEVVRLLLSTGRVRADFDLAELQRGRESFFARELNGDVVRVLDEYKRRRGGSLDS</sequence>
<evidence type="ECO:0000256" key="2">
    <source>
        <dbReference type="ARBA" id="ARBA00023043"/>
    </source>
</evidence>
<dbReference type="InterPro" id="IPR050889">
    <property type="entry name" value="Dendritic_Spine_Reg/Scaffold"/>
</dbReference>
<evidence type="ECO:0000313" key="4">
    <source>
        <dbReference type="EMBL" id="RDW61820.1"/>
    </source>
</evidence>
<dbReference type="PANTHER" id="PTHR24166:SF48">
    <property type="entry name" value="PROTEIN VAPYRIN"/>
    <property type="match status" value="1"/>
</dbReference>
<dbReference type="InterPro" id="IPR036770">
    <property type="entry name" value="Ankyrin_rpt-contain_sf"/>
</dbReference>
<name>A0A3D8QJG5_9EURO</name>
<gene>
    <name evidence="4" type="ORF">DSM5745_10492</name>
</gene>
<dbReference type="PROSITE" id="PS50088">
    <property type="entry name" value="ANK_REPEAT"/>
    <property type="match status" value="4"/>
</dbReference>
<feature type="repeat" description="ANK" evidence="3">
    <location>
        <begin position="217"/>
        <end position="249"/>
    </location>
</feature>
<comment type="caution">
    <text evidence="4">The sequence shown here is derived from an EMBL/GenBank/DDBJ whole genome shotgun (WGS) entry which is preliminary data.</text>
</comment>
<dbReference type="SUPFAM" id="SSF48403">
    <property type="entry name" value="Ankyrin repeat"/>
    <property type="match status" value="1"/>
</dbReference>
<dbReference type="SMART" id="SM00248">
    <property type="entry name" value="ANK"/>
    <property type="match status" value="9"/>
</dbReference>
<organism evidence="4 5">
    <name type="scientific">Aspergillus mulundensis</name>
    <dbReference type="NCBI Taxonomy" id="1810919"/>
    <lineage>
        <taxon>Eukaryota</taxon>
        <taxon>Fungi</taxon>
        <taxon>Dikarya</taxon>
        <taxon>Ascomycota</taxon>
        <taxon>Pezizomycotina</taxon>
        <taxon>Eurotiomycetes</taxon>
        <taxon>Eurotiomycetidae</taxon>
        <taxon>Eurotiales</taxon>
        <taxon>Aspergillaceae</taxon>
        <taxon>Aspergillus</taxon>
        <taxon>Aspergillus subgen. Nidulantes</taxon>
    </lineage>
</organism>
<dbReference type="PROSITE" id="PS50297">
    <property type="entry name" value="ANK_REP_REGION"/>
    <property type="match status" value="4"/>
</dbReference>
<dbReference type="RefSeq" id="XP_026598951.1">
    <property type="nucleotide sequence ID" value="XM_026752508.1"/>
</dbReference>
<dbReference type="Gene3D" id="1.25.40.20">
    <property type="entry name" value="Ankyrin repeat-containing domain"/>
    <property type="match status" value="3"/>
</dbReference>
<dbReference type="OrthoDB" id="20872at2759"/>
<feature type="repeat" description="ANK" evidence="3">
    <location>
        <begin position="351"/>
        <end position="375"/>
    </location>
</feature>